<organism evidence="1 2">
    <name type="scientific">Lithospermum erythrorhizon</name>
    <name type="common">Purple gromwell</name>
    <name type="synonym">Lithospermum officinale var. erythrorhizon</name>
    <dbReference type="NCBI Taxonomy" id="34254"/>
    <lineage>
        <taxon>Eukaryota</taxon>
        <taxon>Viridiplantae</taxon>
        <taxon>Streptophyta</taxon>
        <taxon>Embryophyta</taxon>
        <taxon>Tracheophyta</taxon>
        <taxon>Spermatophyta</taxon>
        <taxon>Magnoliopsida</taxon>
        <taxon>eudicotyledons</taxon>
        <taxon>Gunneridae</taxon>
        <taxon>Pentapetalae</taxon>
        <taxon>asterids</taxon>
        <taxon>lamiids</taxon>
        <taxon>Boraginales</taxon>
        <taxon>Boraginaceae</taxon>
        <taxon>Boraginoideae</taxon>
        <taxon>Lithospermeae</taxon>
        <taxon>Lithospermum</taxon>
    </lineage>
</organism>
<evidence type="ECO:0000313" key="1">
    <source>
        <dbReference type="EMBL" id="GAA0187356.1"/>
    </source>
</evidence>
<evidence type="ECO:0008006" key="3">
    <source>
        <dbReference type="Google" id="ProtNLM"/>
    </source>
</evidence>
<dbReference type="Proteomes" id="UP001454036">
    <property type="component" value="Unassembled WGS sequence"/>
</dbReference>
<dbReference type="Gene3D" id="3.30.420.10">
    <property type="entry name" value="Ribonuclease H-like superfamily/Ribonuclease H"/>
    <property type="match status" value="1"/>
</dbReference>
<evidence type="ECO:0000313" key="2">
    <source>
        <dbReference type="Proteomes" id="UP001454036"/>
    </source>
</evidence>
<dbReference type="AlphaFoldDB" id="A0AAV3S030"/>
<proteinExistence type="predicted"/>
<keyword evidence="2" id="KW-1185">Reference proteome</keyword>
<sequence>MYPWSDDGAPKLISLVEAADKKVCLLYIDCASNPTVLGAGILFGSPEGHKIEKFFGGRTHPYNNGFQLLVGHVKGDFKINEAKESLVGYLWRVRNLARLFRSCHMEHVPRERNYEADSISPVATVEYGTLSGSAPVEWVVEEVFLTIEVMDNALEGKR</sequence>
<accession>A0AAV3S030</accession>
<protein>
    <recommendedName>
        <fullName evidence="3">RNase H type-1 domain-containing protein</fullName>
    </recommendedName>
</protein>
<reference evidence="1 2" key="1">
    <citation type="submission" date="2024-01" db="EMBL/GenBank/DDBJ databases">
        <title>The complete chloroplast genome sequence of Lithospermum erythrorhizon: insights into the phylogenetic relationship among Boraginaceae species and the maternal lineages of purple gromwells.</title>
        <authorList>
            <person name="Okada T."/>
            <person name="Watanabe K."/>
        </authorList>
    </citation>
    <scope>NUCLEOTIDE SEQUENCE [LARGE SCALE GENOMIC DNA]</scope>
</reference>
<gene>
    <name evidence="1" type="ORF">LIER_34644</name>
</gene>
<comment type="caution">
    <text evidence="1">The sequence shown here is derived from an EMBL/GenBank/DDBJ whole genome shotgun (WGS) entry which is preliminary data.</text>
</comment>
<name>A0AAV3S030_LITER</name>
<dbReference type="EMBL" id="BAABME010014621">
    <property type="protein sequence ID" value="GAA0187356.1"/>
    <property type="molecule type" value="Genomic_DNA"/>
</dbReference>
<dbReference type="GO" id="GO:0003676">
    <property type="term" value="F:nucleic acid binding"/>
    <property type="evidence" value="ECO:0007669"/>
    <property type="project" value="InterPro"/>
</dbReference>
<dbReference type="InterPro" id="IPR036397">
    <property type="entry name" value="RNaseH_sf"/>
</dbReference>